<proteinExistence type="predicted"/>
<reference evidence="2" key="2">
    <citation type="submission" date="2020-04" db="EMBL/GenBank/DDBJ databases">
        <authorList>
            <consortium name="NCBI Genome Project"/>
        </authorList>
    </citation>
    <scope>NUCLEOTIDE SEQUENCE</scope>
    <source>
        <strain evidence="2">CBS 342.82</strain>
    </source>
</reference>
<dbReference type="Proteomes" id="UP000504637">
    <property type="component" value="Unplaced"/>
</dbReference>
<dbReference type="AlphaFoldDB" id="A0A6J3LTQ5"/>
<evidence type="ECO:0000313" key="2">
    <source>
        <dbReference type="RefSeq" id="XP_033456207.1"/>
    </source>
</evidence>
<gene>
    <name evidence="2" type="ORF">K489DRAFT_413087</name>
</gene>
<reference evidence="2" key="1">
    <citation type="submission" date="2020-01" db="EMBL/GenBank/DDBJ databases">
        <authorList>
            <consortium name="DOE Joint Genome Institute"/>
            <person name="Haridas S."/>
            <person name="Albert R."/>
            <person name="Binder M."/>
            <person name="Bloem J."/>
            <person name="Labutti K."/>
            <person name="Salamov A."/>
            <person name="Andreopoulos B."/>
            <person name="Baker S.E."/>
            <person name="Barry K."/>
            <person name="Bills G."/>
            <person name="Bluhm B.H."/>
            <person name="Cannon C."/>
            <person name="Castanera R."/>
            <person name="Culley D.E."/>
            <person name="Daum C."/>
            <person name="Ezra D."/>
            <person name="Gonzalez J.B."/>
            <person name="Henrissat B."/>
            <person name="Kuo A."/>
            <person name="Liang C."/>
            <person name="Lipzen A."/>
            <person name="Lutzoni F."/>
            <person name="Magnuson J."/>
            <person name="Mondo S."/>
            <person name="Nolan M."/>
            <person name="Ohm R."/>
            <person name="Pangilinan J."/>
            <person name="Park H.-J."/>
            <person name="Ramirez L."/>
            <person name="Alfaro M."/>
            <person name="Sun H."/>
            <person name="Tritt A."/>
            <person name="Yoshinaga Y."/>
            <person name="Zwiers L.-H."/>
            <person name="Turgeon B.G."/>
            <person name="Goodwin S.B."/>
            <person name="Spatafora J.W."/>
            <person name="Crous P.W."/>
            <person name="Grigoriev I.V."/>
        </authorList>
    </citation>
    <scope>NUCLEOTIDE SEQUENCE</scope>
    <source>
        <strain evidence="2">CBS 342.82</strain>
    </source>
</reference>
<reference evidence="2" key="3">
    <citation type="submission" date="2025-08" db="UniProtKB">
        <authorList>
            <consortium name="RefSeq"/>
        </authorList>
    </citation>
    <scope>IDENTIFICATION</scope>
    <source>
        <strain evidence="2">CBS 342.82</strain>
    </source>
</reference>
<protein>
    <submittedName>
        <fullName evidence="2">Uncharacterized protein</fullName>
    </submittedName>
</protein>
<dbReference type="OrthoDB" id="3624217at2759"/>
<dbReference type="RefSeq" id="XP_033456207.1">
    <property type="nucleotide sequence ID" value="XM_033608001.1"/>
</dbReference>
<dbReference type="GeneID" id="54365800"/>
<evidence type="ECO:0000313" key="1">
    <source>
        <dbReference type="Proteomes" id="UP000504637"/>
    </source>
</evidence>
<sequence>MLIDESATLSFNQAVTSNVDVTMPRSDEQNNSEESLRREVEDLSMTLVKILNDPGLCTNPFMLKHMSTTFRIIRERTNEYCPLGNPMSREEHLNNLRNLQLQFPAYVIEPLNACALIEPSNSPKTSGPRATVWTTVKVGGLPGAISRESVSILHWRKREPESPWVCHRHEEVRGGGGQTDY</sequence>
<keyword evidence="1" id="KW-1185">Reference proteome</keyword>
<name>A0A6J3LTQ5_9PEZI</name>
<accession>A0A6J3LTQ5</accession>
<organism evidence="2">
    <name type="scientific">Dissoconium aciculare CBS 342.82</name>
    <dbReference type="NCBI Taxonomy" id="1314786"/>
    <lineage>
        <taxon>Eukaryota</taxon>
        <taxon>Fungi</taxon>
        <taxon>Dikarya</taxon>
        <taxon>Ascomycota</taxon>
        <taxon>Pezizomycotina</taxon>
        <taxon>Dothideomycetes</taxon>
        <taxon>Dothideomycetidae</taxon>
        <taxon>Mycosphaerellales</taxon>
        <taxon>Dissoconiaceae</taxon>
        <taxon>Dissoconium</taxon>
    </lineage>
</organism>